<accession>A0A9Q0MT42</accession>
<comment type="caution">
    <text evidence="1">The sequence shown here is derived from an EMBL/GenBank/DDBJ whole genome shotgun (WGS) entry which is preliminary data.</text>
</comment>
<reference evidence="1" key="1">
    <citation type="submission" date="2022-07" db="EMBL/GenBank/DDBJ databases">
        <authorList>
            <person name="Trinca V."/>
            <person name="Uliana J.V.C."/>
            <person name="Torres T.T."/>
            <person name="Ward R.J."/>
            <person name="Monesi N."/>
        </authorList>
    </citation>
    <scope>NUCLEOTIDE SEQUENCE</scope>
    <source>
        <strain evidence="1">HSMRA1968</strain>
        <tissue evidence="1">Whole embryos</tissue>
    </source>
</reference>
<feature type="non-terminal residue" evidence="1">
    <location>
        <position position="187"/>
    </location>
</feature>
<dbReference type="OrthoDB" id="166585at2759"/>
<dbReference type="SUPFAM" id="SSF101898">
    <property type="entry name" value="NHL repeat"/>
    <property type="match status" value="1"/>
</dbReference>
<evidence type="ECO:0000313" key="1">
    <source>
        <dbReference type="EMBL" id="KAJ6635857.1"/>
    </source>
</evidence>
<dbReference type="AlphaFoldDB" id="A0A9Q0MT42"/>
<dbReference type="InterPro" id="IPR006624">
    <property type="entry name" value="Beta-propeller_rpt_TECPR"/>
</dbReference>
<dbReference type="EMBL" id="WJQU01000004">
    <property type="protein sequence ID" value="KAJ6635857.1"/>
    <property type="molecule type" value="Genomic_DNA"/>
</dbReference>
<proteinExistence type="predicted"/>
<gene>
    <name evidence="1" type="primary">TECA</name>
    <name evidence="1" type="ORF">Bhyg_14443</name>
</gene>
<dbReference type="Pfam" id="PF19193">
    <property type="entry name" value="Tectonin"/>
    <property type="match status" value="1"/>
</dbReference>
<keyword evidence="2" id="KW-1185">Reference proteome</keyword>
<dbReference type="Proteomes" id="UP001151699">
    <property type="component" value="Chromosome C"/>
</dbReference>
<sequence length="187" mass="20907">MNSIISSCVAQSWKRLPGAAVEISAKGSEVWVINAAQNIYRWTGSDWELKRGSAVRAGASPDGWTWVVNSADNIYRWNKNSNKWDQMPGALVQIDAISKDRALGVNRVGNIYLWENNAWKQLPGAATWAGIGNGGERWVVNKAQQIFRWNHSTNVWDRMPGAAVNIDVQNPGRVIVTNANDKIWDLY</sequence>
<name>A0A9Q0MT42_9DIPT</name>
<evidence type="ECO:0000313" key="2">
    <source>
        <dbReference type="Proteomes" id="UP001151699"/>
    </source>
</evidence>
<protein>
    <submittedName>
        <fullName evidence="1">Tectonin-1</fullName>
    </submittedName>
</protein>
<dbReference type="SMART" id="SM00706">
    <property type="entry name" value="TECPR"/>
    <property type="match status" value="4"/>
</dbReference>
<organism evidence="1 2">
    <name type="scientific">Pseudolycoriella hygida</name>
    <dbReference type="NCBI Taxonomy" id="35572"/>
    <lineage>
        <taxon>Eukaryota</taxon>
        <taxon>Metazoa</taxon>
        <taxon>Ecdysozoa</taxon>
        <taxon>Arthropoda</taxon>
        <taxon>Hexapoda</taxon>
        <taxon>Insecta</taxon>
        <taxon>Pterygota</taxon>
        <taxon>Neoptera</taxon>
        <taxon>Endopterygota</taxon>
        <taxon>Diptera</taxon>
        <taxon>Nematocera</taxon>
        <taxon>Sciaroidea</taxon>
        <taxon>Sciaridae</taxon>
        <taxon>Pseudolycoriella</taxon>
    </lineage>
</organism>